<dbReference type="EMBL" id="LSSM01002735">
    <property type="protein sequence ID" value="OMJ20526.1"/>
    <property type="molecule type" value="Genomic_DNA"/>
</dbReference>
<dbReference type="Proteomes" id="UP000187429">
    <property type="component" value="Unassembled WGS sequence"/>
</dbReference>
<evidence type="ECO:0000313" key="1">
    <source>
        <dbReference type="EMBL" id="OMJ20526.1"/>
    </source>
</evidence>
<keyword evidence="2" id="KW-1185">Reference proteome</keyword>
<name>A0A1R1Y1E4_9FUNG</name>
<sequence length="76" mass="8442">MDHRRCPYYCFPVFGFFIKEESVLFTDIEAILSSGGGVYLTAMVLGARKKTSSIDGRASEFSMNKENPVLGILVET</sequence>
<comment type="caution">
    <text evidence="1">The sequence shown here is derived from an EMBL/GenBank/DDBJ whole genome shotgun (WGS) entry which is preliminary data.</text>
</comment>
<proteinExistence type="predicted"/>
<evidence type="ECO:0000313" key="2">
    <source>
        <dbReference type="Proteomes" id="UP000187429"/>
    </source>
</evidence>
<organism evidence="1 2">
    <name type="scientific">Smittium culicis</name>
    <dbReference type="NCBI Taxonomy" id="133412"/>
    <lineage>
        <taxon>Eukaryota</taxon>
        <taxon>Fungi</taxon>
        <taxon>Fungi incertae sedis</taxon>
        <taxon>Zoopagomycota</taxon>
        <taxon>Kickxellomycotina</taxon>
        <taxon>Harpellomycetes</taxon>
        <taxon>Harpellales</taxon>
        <taxon>Legeriomycetaceae</taxon>
        <taxon>Smittium</taxon>
    </lineage>
</organism>
<reference evidence="2" key="1">
    <citation type="submission" date="2017-01" db="EMBL/GenBank/DDBJ databases">
        <authorList>
            <person name="Wang Y."/>
            <person name="White M."/>
            <person name="Kvist S."/>
            <person name="Moncalvo J.-M."/>
        </authorList>
    </citation>
    <scope>NUCLEOTIDE SEQUENCE [LARGE SCALE GENOMIC DNA]</scope>
    <source>
        <strain evidence="2">ID-206-W2</strain>
    </source>
</reference>
<gene>
    <name evidence="1" type="ORF">AYI69_g6176</name>
</gene>
<accession>A0A1R1Y1E4</accession>
<dbReference type="AlphaFoldDB" id="A0A1R1Y1E4"/>
<protein>
    <submittedName>
        <fullName evidence="1">Uncharacterized protein</fullName>
    </submittedName>
</protein>